<dbReference type="AlphaFoldDB" id="W7XET2"/>
<proteinExistence type="predicted"/>
<reference evidence="3" key="1">
    <citation type="journal article" date="2006" name="PLoS Biol.">
        <title>Macronuclear genome sequence of the ciliate Tetrahymena thermophila, a model eukaryote.</title>
        <authorList>
            <person name="Eisen J.A."/>
            <person name="Coyne R.S."/>
            <person name="Wu M."/>
            <person name="Wu D."/>
            <person name="Thiagarajan M."/>
            <person name="Wortman J.R."/>
            <person name="Badger J.H."/>
            <person name="Ren Q."/>
            <person name="Amedeo P."/>
            <person name="Jones K.M."/>
            <person name="Tallon L.J."/>
            <person name="Delcher A.L."/>
            <person name="Salzberg S.L."/>
            <person name="Silva J.C."/>
            <person name="Haas B.J."/>
            <person name="Majoros W.H."/>
            <person name="Farzad M."/>
            <person name="Carlton J.M."/>
            <person name="Smith R.K. Jr."/>
            <person name="Garg J."/>
            <person name="Pearlman R.E."/>
            <person name="Karrer K.M."/>
            <person name="Sun L."/>
            <person name="Manning G."/>
            <person name="Elde N.C."/>
            <person name="Turkewitz A.P."/>
            <person name="Asai D.J."/>
            <person name="Wilkes D.E."/>
            <person name="Wang Y."/>
            <person name="Cai H."/>
            <person name="Collins K."/>
            <person name="Stewart B.A."/>
            <person name="Lee S.R."/>
            <person name="Wilamowska K."/>
            <person name="Weinberg Z."/>
            <person name="Ruzzo W.L."/>
            <person name="Wloga D."/>
            <person name="Gaertig J."/>
            <person name="Frankel J."/>
            <person name="Tsao C.-C."/>
            <person name="Gorovsky M.A."/>
            <person name="Keeling P.J."/>
            <person name="Waller R.F."/>
            <person name="Patron N.J."/>
            <person name="Cherry J.M."/>
            <person name="Stover N.A."/>
            <person name="Krieger C.J."/>
            <person name="del Toro C."/>
            <person name="Ryder H.F."/>
            <person name="Williamson S.C."/>
            <person name="Barbeau R.A."/>
            <person name="Hamilton E.P."/>
            <person name="Orias E."/>
        </authorList>
    </citation>
    <scope>NUCLEOTIDE SEQUENCE [LARGE SCALE GENOMIC DNA]</scope>
    <source>
        <strain evidence="3">SB210</strain>
    </source>
</reference>
<keyword evidence="1" id="KW-1133">Transmembrane helix</keyword>
<feature type="transmembrane region" description="Helical" evidence="1">
    <location>
        <begin position="12"/>
        <end position="32"/>
    </location>
</feature>
<dbReference type="RefSeq" id="XP_012655029.1">
    <property type="nucleotide sequence ID" value="XM_012799575.1"/>
</dbReference>
<dbReference type="InParanoid" id="W7XET2"/>
<keyword evidence="1" id="KW-0472">Membrane</keyword>
<protein>
    <submittedName>
        <fullName evidence="2">Transmembrane protein, putative</fullName>
    </submittedName>
</protein>
<organism evidence="2 3">
    <name type="scientific">Tetrahymena thermophila (strain SB210)</name>
    <dbReference type="NCBI Taxonomy" id="312017"/>
    <lineage>
        <taxon>Eukaryota</taxon>
        <taxon>Sar</taxon>
        <taxon>Alveolata</taxon>
        <taxon>Ciliophora</taxon>
        <taxon>Intramacronucleata</taxon>
        <taxon>Oligohymenophorea</taxon>
        <taxon>Hymenostomatida</taxon>
        <taxon>Tetrahymenina</taxon>
        <taxon>Tetrahymenidae</taxon>
        <taxon>Tetrahymena</taxon>
    </lineage>
</organism>
<evidence type="ECO:0000313" key="2">
    <source>
        <dbReference type="EMBL" id="EWS72436.1"/>
    </source>
</evidence>
<dbReference type="Proteomes" id="UP000009168">
    <property type="component" value="Unassembled WGS sequence"/>
</dbReference>
<dbReference type="GeneID" id="24442713"/>
<evidence type="ECO:0000256" key="1">
    <source>
        <dbReference type="SAM" id="Phobius"/>
    </source>
</evidence>
<dbReference type="KEGG" id="tet:TTHERM_002653493"/>
<keyword evidence="1 2" id="KW-0812">Transmembrane</keyword>
<evidence type="ECO:0000313" key="3">
    <source>
        <dbReference type="Proteomes" id="UP000009168"/>
    </source>
</evidence>
<keyword evidence="3" id="KW-1185">Reference proteome</keyword>
<dbReference type="EMBL" id="GG662518">
    <property type="protein sequence ID" value="EWS72436.1"/>
    <property type="molecule type" value="Genomic_DNA"/>
</dbReference>
<feature type="non-terminal residue" evidence="2">
    <location>
        <position position="1"/>
    </location>
</feature>
<accession>W7XET2</accession>
<gene>
    <name evidence="2" type="ORF">TTHERM_002653493</name>
</gene>
<feature type="non-terminal residue" evidence="2">
    <location>
        <position position="70"/>
    </location>
</feature>
<name>W7XET2_TETTS</name>
<sequence length="70" mass="8654">NPIFYYYMDSKQISYFIFKLFDIYLLFLHNQVIPIFYYYKNTNILLEISSFLTFVCSFYQKSSQLQNLFL</sequence>